<keyword evidence="1" id="KW-0285">Flavoprotein</keyword>
<dbReference type="SUPFAM" id="SSF51905">
    <property type="entry name" value="FAD/NAD(P)-binding domain"/>
    <property type="match status" value="1"/>
</dbReference>
<dbReference type="PANTHER" id="PTHR46720:SF3">
    <property type="entry name" value="FAD-BINDING DOMAIN-CONTAINING PROTEIN-RELATED"/>
    <property type="match status" value="1"/>
</dbReference>
<dbReference type="Gene3D" id="3.50.50.60">
    <property type="entry name" value="FAD/NAD(P)-binding domain"/>
    <property type="match status" value="1"/>
</dbReference>
<dbReference type="AlphaFoldDB" id="A0A6A5W1E0"/>
<feature type="domain" description="FAD-binding" evidence="4">
    <location>
        <begin position="109"/>
        <end position="300"/>
    </location>
</feature>
<organism evidence="5 6">
    <name type="scientific">Bimuria novae-zelandiae CBS 107.79</name>
    <dbReference type="NCBI Taxonomy" id="1447943"/>
    <lineage>
        <taxon>Eukaryota</taxon>
        <taxon>Fungi</taxon>
        <taxon>Dikarya</taxon>
        <taxon>Ascomycota</taxon>
        <taxon>Pezizomycotina</taxon>
        <taxon>Dothideomycetes</taxon>
        <taxon>Pleosporomycetidae</taxon>
        <taxon>Pleosporales</taxon>
        <taxon>Massarineae</taxon>
        <taxon>Didymosphaeriaceae</taxon>
        <taxon>Bimuria</taxon>
    </lineage>
</organism>
<dbReference type="InterPro" id="IPR002938">
    <property type="entry name" value="FAD-bd"/>
</dbReference>
<dbReference type="Pfam" id="PF01494">
    <property type="entry name" value="FAD_binding_3"/>
    <property type="match status" value="1"/>
</dbReference>
<keyword evidence="3" id="KW-0560">Oxidoreductase</keyword>
<evidence type="ECO:0000313" key="5">
    <source>
        <dbReference type="EMBL" id="KAF1979207.1"/>
    </source>
</evidence>
<dbReference type="Proteomes" id="UP000800036">
    <property type="component" value="Unassembled WGS sequence"/>
</dbReference>
<evidence type="ECO:0000256" key="3">
    <source>
        <dbReference type="ARBA" id="ARBA00023002"/>
    </source>
</evidence>
<dbReference type="InterPro" id="IPR051104">
    <property type="entry name" value="FAD_monoxygenase"/>
</dbReference>
<protein>
    <submittedName>
        <fullName evidence="5">FAD/NAD(P)-binding domain-containing protein</fullName>
    </submittedName>
</protein>
<keyword evidence="6" id="KW-1185">Reference proteome</keyword>
<dbReference type="GO" id="GO:0071949">
    <property type="term" value="F:FAD binding"/>
    <property type="evidence" value="ECO:0007669"/>
    <property type="project" value="InterPro"/>
</dbReference>
<name>A0A6A5W1E0_9PLEO</name>
<accession>A0A6A5W1E0</accession>
<evidence type="ECO:0000256" key="1">
    <source>
        <dbReference type="ARBA" id="ARBA00022630"/>
    </source>
</evidence>
<reference evidence="5" key="1">
    <citation type="journal article" date="2020" name="Stud. Mycol.">
        <title>101 Dothideomycetes genomes: a test case for predicting lifestyles and emergence of pathogens.</title>
        <authorList>
            <person name="Haridas S."/>
            <person name="Albert R."/>
            <person name="Binder M."/>
            <person name="Bloem J."/>
            <person name="Labutti K."/>
            <person name="Salamov A."/>
            <person name="Andreopoulos B."/>
            <person name="Baker S."/>
            <person name="Barry K."/>
            <person name="Bills G."/>
            <person name="Bluhm B."/>
            <person name="Cannon C."/>
            <person name="Castanera R."/>
            <person name="Culley D."/>
            <person name="Daum C."/>
            <person name="Ezra D."/>
            <person name="Gonzalez J."/>
            <person name="Henrissat B."/>
            <person name="Kuo A."/>
            <person name="Liang C."/>
            <person name="Lipzen A."/>
            <person name="Lutzoni F."/>
            <person name="Magnuson J."/>
            <person name="Mondo S."/>
            <person name="Nolan M."/>
            <person name="Ohm R."/>
            <person name="Pangilinan J."/>
            <person name="Park H.-J."/>
            <person name="Ramirez L."/>
            <person name="Alfaro M."/>
            <person name="Sun H."/>
            <person name="Tritt A."/>
            <person name="Yoshinaga Y."/>
            <person name="Zwiers L.-H."/>
            <person name="Turgeon B."/>
            <person name="Goodwin S."/>
            <person name="Spatafora J."/>
            <person name="Crous P."/>
            <person name="Grigoriev I."/>
        </authorList>
    </citation>
    <scope>NUCLEOTIDE SEQUENCE</scope>
    <source>
        <strain evidence="5">CBS 107.79</strain>
    </source>
</reference>
<dbReference type="InterPro" id="IPR036188">
    <property type="entry name" value="FAD/NAD-bd_sf"/>
</dbReference>
<dbReference type="GO" id="GO:0016491">
    <property type="term" value="F:oxidoreductase activity"/>
    <property type="evidence" value="ECO:0007669"/>
    <property type="project" value="UniProtKB-KW"/>
</dbReference>
<dbReference type="GO" id="GO:0044550">
    <property type="term" value="P:secondary metabolite biosynthetic process"/>
    <property type="evidence" value="ECO:0007669"/>
    <property type="project" value="TreeGrafter"/>
</dbReference>
<evidence type="ECO:0000256" key="2">
    <source>
        <dbReference type="ARBA" id="ARBA00022827"/>
    </source>
</evidence>
<evidence type="ECO:0000259" key="4">
    <source>
        <dbReference type="Pfam" id="PF01494"/>
    </source>
</evidence>
<keyword evidence="2" id="KW-0274">FAD</keyword>
<proteinExistence type="predicted"/>
<evidence type="ECO:0000313" key="6">
    <source>
        <dbReference type="Proteomes" id="UP000800036"/>
    </source>
</evidence>
<dbReference type="PANTHER" id="PTHR46720">
    <property type="entry name" value="HYDROXYLASE, PUTATIVE (AFU_ORTHOLOGUE AFUA_3G01460)-RELATED"/>
    <property type="match status" value="1"/>
</dbReference>
<dbReference type="PRINTS" id="PR00420">
    <property type="entry name" value="RNGMNOXGNASE"/>
</dbReference>
<gene>
    <name evidence="5" type="ORF">BU23DRAFT_595161</name>
</gene>
<dbReference type="OrthoDB" id="16820at2759"/>
<sequence length="354" mass="38704">MGVVMAINAQRALKVIVGDDVDDLFARAGAVKVNSSRVMIGAGPHAGTKVLDVAEERPGKTMHHADLLRELLAPIPPENMHASKKLVRIEEATSRPLTLHFSDNTSTPADALIGADSIFGFVRSHVLPPAHPAPMPVPVGWVGTINMVPTAKAREKLGAQWFEEDRQYGWCIGTTIAPWTREGGERRKAVDRAYLEGVYEGWEEWVKAGMIELLLDQADPAAYATYEHLDAPTYVNGHVCIAGDAAHAMAPWQGSGAAMALEDAVILGGLFAKIISPDEIPRLLHVYNEARRPRTQRIAKSSRQTGRILSGIDEDVGLDPGRMREALKDWWSFIYDFDLDAHIASAVKALENRA</sequence>
<dbReference type="EMBL" id="ML976658">
    <property type="protein sequence ID" value="KAF1979207.1"/>
    <property type="molecule type" value="Genomic_DNA"/>
</dbReference>